<evidence type="ECO:0000313" key="2">
    <source>
        <dbReference type="RefSeq" id="XP_075101654.1"/>
    </source>
</evidence>
<accession>A0AC58TWQ7</accession>
<evidence type="ECO:0000313" key="1">
    <source>
        <dbReference type="Proteomes" id="UP000790787"/>
    </source>
</evidence>
<keyword evidence="1" id="KW-1185">Reference proteome</keyword>
<gene>
    <name evidence="2" type="primary">LOC142177090</name>
</gene>
<dbReference type="RefSeq" id="XP_075101654.1">
    <property type="nucleotide sequence ID" value="XM_075245553.1"/>
</dbReference>
<reference evidence="2" key="2">
    <citation type="submission" date="2025-08" db="UniProtKB">
        <authorList>
            <consortium name="RefSeq"/>
        </authorList>
    </citation>
    <scope>IDENTIFICATION</scope>
    <source>
        <tissue evidence="2">Leaf</tissue>
    </source>
</reference>
<proteinExistence type="predicted"/>
<sequence>MEPMQQARKLEKYRRKIGFAQAVANVSNKIWAFIDEVFEVTIIYDMVKQLTLRLFHTETQVELILTLVYAKCDAIERMELWDSLYVMAKGMTIPWLDGGDFNDSIHTWWNGREEEYCIFKRLDKCLANMKVQQIFPGLEVKHDLFKDVVRENCHTDFSVNPYIIFNYKLKKLKKALTTWSKATYGDIFQKIVSLEEVFMVHEAQFEANPTQLNRERLQKVQAELIRYLALEEEFWKQKLGMAWFKDGDRNTKFFHAQVNGRRKRLQVKKIQNSLRNWIEEDEEMAEEVVKLFKEQFSETVLPTAFGIIDHVPSMVYMEQNTDLIRQPTKEEVKQVVFGLNRESARGSDGLTGSFYHS</sequence>
<reference evidence="1" key="1">
    <citation type="journal article" date="2014" name="Nat. Commun.">
        <title>The tobacco genome sequence and its comparison with those of tomato and potato.</title>
        <authorList>
            <person name="Sierro N."/>
            <person name="Battey J.N."/>
            <person name="Ouadi S."/>
            <person name="Bakaher N."/>
            <person name="Bovet L."/>
            <person name="Willig A."/>
            <person name="Goepfert S."/>
            <person name="Peitsch M.C."/>
            <person name="Ivanov N.V."/>
        </authorList>
    </citation>
    <scope>NUCLEOTIDE SEQUENCE [LARGE SCALE GENOMIC DNA]</scope>
</reference>
<protein>
    <submittedName>
        <fullName evidence="2">Uncharacterized protein LOC142177090</fullName>
    </submittedName>
</protein>
<organism evidence="1 2">
    <name type="scientific">Nicotiana tabacum</name>
    <name type="common">Common tobacco</name>
    <dbReference type="NCBI Taxonomy" id="4097"/>
    <lineage>
        <taxon>Eukaryota</taxon>
        <taxon>Viridiplantae</taxon>
        <taxon>Streptophyta</taxon>
        <taxon>Embryophyta</taxon>
        <taxon>Tracheophyta</taxon>
        <taxon>Spermatophyta</taxon>
        <taxon>Magnoliopsida</taxon>
        <taxon>eudicotyledons</taxon>
        <taxon>Gunneridae</taxon>
        <taxon>Pentapetalae</taxon>
        <taxon>asterids</taxon>
        <taxon>lamiids</taxon>
        <taxon>Solanales</taxon>
        <taxon>Solanaceae</taxon>
        <taxon>Nicotianoideae</taxon>
        <taxon>Nicotianeae</taxon>
        <taxon>Nicotiana</taxon>
    </lineage>
</organism>
<dbReference type="Proteomes" id="UP000790787">
    <property type="component" value="Chromosome 23"/>
</dbReference>
<name>A0AC58TWQ7_TOBAC</name>